<sequence>MKTVRIDDIDIEYEDTGAGEPSLLIHGSNLATGLAPLAAALATATPHRRLLRYHRRGMAGSGGRTLPIGVERQATDALALLDALGLDSAHLVGYSYGGVIALETTLTAPERVRSLILLEPILMQVPGGTEFASGMTKILDLYAEGDLTGAVTATFAGLGGPDWQDLVATAGPNALDQAVRDTELFYQDEWPALNTWTLDTEAAGTYPGPVLSVVGTESGPFFQAGRTLLHKAFNTCTDADIPGANHLLNLQAPERIGAAIAAFDRASNQ</sequence>
<dbReference type="InterPro" id="IPR000073">
    <property type="entry name" value="AB_hydrolase_1"/>
</dbReference>
<dbReference type="SUPFAM" id="SSF53474">
    <property type="entry name" value="alpha/beta-Hydrolases"/>
    <property type="match status" value="1"/>
</dbReference>
<feature type="domain" description="AB hydrolase-1" evidence="1">
    <location>
        <begin position="35"/>
        <end position="130"/>
    </location>
</feature>
<keyword evidence="3" id="KW-1185">Reference proteome</keyword>
<accession>A0ABN2TIF4</accession>
<organism evidence="2 3">
    <name type="scientific">Catenulispora yoronensis</name>
    <dbReference type="NCBI Taxonomy" id="450799"/>
    <lineage>
        <taxon>Bacteria</taxon>
        <taxon>Bacillati</taxon>
        <taxon>Actinomycetota</taxon>
        <taxon>Actinomycetes</taxon>
        <taxon>Catenulisporales</taxon>
        <taxon>Catenulisporaceae</taxon>
        <taxon>Catenulispora</taxon>
    </lineage>
</organism>
<gene>
    <name evidence="2" type="ORF">GCM10009839_00360</name>
</gene>
<dbReference type="EMBL" id="BAAAQN010000001">
    <property type="protein sequence ID" value="GAA2010405.1"/>
    <property type="molecule type" value="Genomic_DNA"/>
</dbReference>
<proteinExistence type="predicted"/>
<dbReference type="Gene3D" id="3.40.50.1820">
    <property type="entry name" value="alpha/beta hydrolase"/>
    <property type="match status" value="1"/>
</dbReference>
<reference evidence="2 3" key="1">
    <citation type="journal article" date="2019" name="Int. J. Syst. Evol. Microbiol.">
        <title>The Global Catalogue of Microorganisms (GCM) 10K type strain sequencing project: providing services to taxonomists for standard genome sequencing and annotation.</title>
        <authorList>
            <consortium name="The Broad Institute Genomics Platform"/>
            <consortium name="The Broad Institute Genome Sequencing Center for Infectious Disease"/>
            <person name="Wu L."/>
            <person name="Ma J."/>
        </authorList>
    </citation>
    <scope>NUCLEOTIDE SEQUENCE [LARGE SCALE GENOMIC DNA]</scope>
    <source>
        <strain evidence="2 3">JCM 16014</strain>
    </source>
</reference>
<dbReference type="PANTHER" id="PTHR43433:SF5">
    <property type="entry name" value="AB HYDROLASE-1 DOMAIN-CONTAINING PROTEIN"/>
    <property type="match status" value="1"/>
</dbReference>
<dbReference type="PANTHER" id="PTHR43433">
    <property type="entry name" value="HYDROLASE, ALPHA/BETA FOLD FAMILY PROTEIN"/>
    <property type="match status" value="1"/>
</dbReference>
<name>A0ABN2TIF4_9ACTN</name>
<dbReference type="Proteomes" id="UP001500751">
    <property type="component" value="Unassembled WGS sequence"/>
</dbReference>
<dbReference type="InterPro" id="IPR050471">
    <property type="entry name" value="AB_hydrolase"/>
</dbReference>
<evidence type="ECO:0000259" key="1">
    <source>
        <dbReference type="Pfam" id="PF00561"/>
    </source>
</evidence>
<protein>
    <recommendedName>
        <fullName evidence="1">AB hydrolase-1 domain-containing protein</fullName>
    </recommendedName>
</protein>
<comment type="caution">
    <text evidence="2">The sequence shown here is derived from an EMBL/GenBank/DDBJ whole genome shotgun (WGS) entry which is preliminary data.</text>
</comment>
<dbReference type="InterPro" id="IPR029058">
    <property type="entry name" value="AB_hydrolase_fold"/>
</dbReference>
<dbReference type="Pfam" id="PF00561">
    <property type="entry name" value="Abhydrolase_1"/>
    <property type="match status" value="1"/>
</dbReference>
<evidence type="ECO:0000313" key="2">
    <source>
        <dbReference type="EMBL" id="GAA2010405.1"/>
    </source>
</evidence>
<dbReference type="RefSeq" id="WP_344663371.1">
    <property type="nucleotide sequence ID" value="NZ_BAAAQN010000001.1"/>
</dbReference>
<evidence type="ECO:0000313" key="3">
    <source>
        <dbReference type="Proteomes" id="UP001500751"/>
    </source>
</evidence>